<proteinExistence type="predicted"/>
<dbReference type="Proteomes" id="UP000236520">
    <property type="component" value="Unassembled WGS sequence"/>
</dbReference>
<name>A0A2J7YQL3_STRMQ</name>
<organism evidence="2 3">
    <name type="scientific">Streptomyces malaysiensis</name>
    <dbReference type="NCBI Taxonomy" id="92644"/>
    <lineage>
        <taxon>Bacteria</taxon>
        <taxon>Bacillati</taxon>
        <taxon>Actinomycetota</taxon>
        <taxon>Actinomycetes</taxon>
        <taxon>Kitasatosporales</taxon>
        <taxon>Streptomycetaceae</taxon>
        <taxon>Streptomyces</taxon>
        <taxon>Streptomyces violaceusniger group</taxon>
    </lineage>
</organism>
<dbReference type="EMBL" id="LJIW01000002">
    <property type="protein sequence ID" value="PNG90189.1"/>
    <property type="molecule type" value="Genomic_DNA"/>
</dbReference>
<comment type="caution">
    <text evidence="2">The sequence shown here is derived from an EMBL/GenBank/DDBJ whole genome shotgun (WGS) entry which is preliminary data.</text>
</comment>
<dbReference type="Gene3D" id="3.10.450.50">
    <property type="match status" value="1"/>
</dbReference>
<evidence type="ECO:0000313" key="3">
    <source>
        <dbReference type="Proteomes" id="UP000236520"/>
    </source>
</evidence>
<gene>
    <name evidence="2" type="ORF">SMF913_25654</name>
</gene>
<dbReference type="Pfam" id="PF13577">
    <property type="entry name" value="SnoaL_4"/>
    <property type="match status" value="1"/>
</dbReference>
<feature type="domain" description="SnoaL-like" evidence="1">
    <location>
        <begin position="17"/>
        <end position="132"/>
    </location>
</feature>
<dbReference type="InterPro" id="IPR037401">
    <property type="entry name" value="SnoaL-like"/>
</dbReference>
<reference evidence="2 3" key="1">
    <citation type="submission" date="2015-09" db="EMBL/GenBank/DDBJ databases">
        <title>Genome sequence, genome mining and natural product profiling of a biocontrol bacterium Streptomyces malaysiensis F913.</title>
        <authorList>
            <person name="Xu Y."/>
            <person name="Wei J."/>
            <person name="Xie J."/>
            <person name="Li T."/>
            <person name="Zhou Z."/>
        </authorList>
    </citation>
    <scope>NUCLEOTIDE SEQUENCE [LARGE SCALE GENOMIC DNA]</scope>
    <source>
        <strain evidence="2 3">F913</strain>
    </source>
</reference>
<dbReference type="SUPFAM" id="SSF54427">
    <property type="entry name" value="NTF2-like"/>
    <property type="match status" value="1"/>
</dbReference>
<dbReference type="RefSeq" id="WP_102936047.1">
    <property type="nucleotide sequence ID" value="NZ_LJIW01000002.1"/>
</dbReference>
<evidence type="ECO:0000313" key="2">
    <source>
        <dbReference type="EMBL" id="PNG90189.1"/>
    </source>
</evidence>
<evidence type="ECO:0000259" key="1">
    <source>
        <dbReference type="Pfam" id="PF13577"/>
    </source>
</evidence>
<dbReference type="InterPro" id="IPR032710">
    <property type="entry name" value="NTF2-like_dom_sf"/>
</dbReference>
<keyword evidence="3" id="KW-1185">Reference proteome</keyword>
<protein>
    <recommendedName>
        <fullName evidence="1">SnoaL-like domain-containing protein</fullName>
    </recommendedName>
</protein>
<sequence>MSTPGTPIPHARAAAIEIRTIAEAWAVFRDSGAWDEFGALWHEGAWITTTWFQGSHRDFIEAGRRAWADGARVNHFLGGHTSAVNGARAVAQTKMRIEQRIRAHGVEVDVVCTGRFYDFLERRDGRWGIVRRQPIYEKDRLDVVDPSSSITLDERLLGSLPMGYRHLGYVQTLAGLRVLDGLPGLRGAAVDQLYTSGRRWLAGTEVAVPRPVFRPLGPE</sequence>
<dbReference type="AlphaFoldDB" id="A0A2J7YQL3"/>
<accession>A0A2J7YQL3</accession>